<protein>
    <submittedName>
        <fullName evidence="1">Cytochrome p450 pisatin</fullName>
    </submittedName>
</protein>
<gene>
    <name evidence="1" type="ORF">CTRU02_212416</name>
</gene>
<sequence>MNIEVILAFAAAALLFHTAILILQWLRSPLRSIPGPLLAHFTDVWYFLRLKQGSFEKVNLSLHEKYGPIVRYGPNRYSINDAEASKMIYGHGTQFPKSVWYSAFQPNEKMWNIFSDQSIKRHAYNRRLYTHAFSMTSLVSYEPYLDECGEIFSQRLLEFSKSGAPVDLGHWFQCFAFDAIAYVTYGKRFGFLDCGVDIGEVIKNLDNTIAYSTLAGIYPSFHRYIAPLLMSITSITGSNRIMYIMDFTQDRIMEERAFPKSVINCNNETGGAEVNETFLTKFLAKHSDGPDTFTNYHVLVGCATNMSAGSDTTGISLSAIFYYLLKDPDCLEKLRAEVREFENRGELSRNPTFKEGQNMPYLQAVIKEALRIHPAVGLPLERVIPKGGATMAGRFFPEGSVVGINSWVQHRNKALYGEDAEQFRPERWLINDEERLAAMNRNWMPFGMGSRTCLGKNVSILEMTKLVPRLVRDFEFKLEGNVSQVGSSWKTENAWFVKPRNFCVKMQPRKINN</sequence>
<dbReference type="Proteomes" id="UP000805649">
    <property type="component" value="Unassembled WGS sequence"/>
</dbReference>
<organism evidence="1 2">
    <name type="scientific">Colletotrichum truncatum</name>
    <name type="common">Anthracnose fungus</name>
    <name type="synonym">Colletotrichum capsici</name>
    <dbReference type="NCBI Taxonomy" id="5467"/>
    <lineage>
        <taxon>Eukaryota</taxon>
        <taxon>Fungi</taxon>
        <taxon>Dikarya</taxon>
        <taxon>Ascomycota</taxon>
        <taxon>Pezizomycotina</taxon>
        <taxon>Sordariomycetes</taxon>
        <taxon>Hypocreomycetidae</taxon>
        <taxon>Glomerellales</taxon>
        <taxon>Glomerellaceae</taxon>
        <taxon>Colletotrichum</taxon>
        <taxon>Colletotrichum truncatum species complex</taxon>
    </lineage>
</organism>
<evidence type="ECO:0000313" key="1">
    <source>
        <dbReference type="EMBL" id="KAL0933453.1"/>
    </source>
</evidence>
<proteinExistence type="predicted"/>
<accession>A0ACC3YNH3</accession>
<comment type="caution">
    <text evidence="1">The sequence shown here is derived from an EMBL/GenBank/DDBJ whole genome shotgun (WGS) entry which is preliminary data.</text>
</comment>
<dbReference type="EMBL" id="VUJX02000008">
    <property type="protein sequence ID" value="KAL0933453.1"/>
    <property type="molecule type" value="Genomic_DNA"/>
</dbReference>
<name>A0ACC3YNH3_COLTU</name>
<evidence type="ECO:0000313" key="2">
    <source>
        <dbReference type="Proteomes" id="UP000805649"/>
    </source>
</evidence>
<reference evidence="1 2" key="1">
    <citation type="journal article" date="2020" name="Phytopathology">
        <title>Genome Sequence Resources of Colletotrichum truncatum, C. plurivorum, C. musicola, and C. sojae: Four Species Pathogenic to Soybean (Glycine max).</title>
        <authorList>
            <person name="Rogerio F."/>
            <person name="Boufleur T.R."/>
            <person name="Ciampi-Guillardi M."/>
            <person name="Sukno S.A."/>
            <person name="Thon M.R."/>
            <person name="Massola Junior N.S."/>
            <person name="Baroncelli R."/>
        </authorList>
    </citation>
    <scope>NUCLEOTIDE SEQUENCE [LARGE SCALE GENOMIC DNA]</scope>
    <source>
        <strain evidence="1 2">CMES1059</strain>
    </source>
</reference>
<keyword evidence="2" id="KW-1185">Reference proteome</keyword>